<dbReference type="RefSeq" id="WP_144349201.1">
    <property type="nucleotide sequence ID" value="NZ_CP036259.1"/>
</dbReference>
<organism evidence="11 12">
    <name type="scientific">Sporomusa termitida</name>
    <dbReference type="NCBI Taxonomy" id="2377"/>
    <lineage>
        <taxon>Bacteria</taxon>
        <taxon>Bacillati</taxon>
        <taxon>Bacillota</taxon>
        <taxon>Negativicutes</taxon>
        <taxon>Selenomonadales</taxon>
        <taxon>Sporomusaceae</taxon>
        <taxon>Sporomusa</taxon>
    </lineage>
</organism>
<evidence type="ECO:0000313" key="11">
    <source>
        <dbReference type="EMBL" id="QDR79581.1"/>
    </source>
</evidence>
<dbReference type="SUPFAM" id="SSF52540">
    <property type="entry name" value="P-loop containing nucleoside triphosphate hydrolases"/>
    <property type="match status" value="1"/>
</dbReference>
<evidence type="ECO:0000256" key="9">
    <source>
        <dbReference type="ARBA" id="ARBA00022842"/>
    </source>
</evidence>
<keyword evidence="8" id="KW-0067">ATP-binding</keyword>
<keyword evidence="4" id="KW-0963">Cytoplasm</keyword>
<keyword evidence="12" id="KW-1185">Reference proteome</keyword>
<dbReference type="Proteomes" id="UP000320776">
    <property type="component" value="Chromosome"/>
</dbReference>
<evidence type="ECO:0000256" key="7">
    <source>
        <dbReference type="ARBA" id="ARBA00022741"/>
    </source>
</evidence>
<dbReference type="GO" id="GO:0002949">
    <property type="term" value="P:tRNA threonylcarbamoyladenosine modification"/>
    <property type="evidence" value="ECO:0007669"/>
    <property type="project" value="InterPro"/>
</dbReference>
<dbReference type="Gene3D" id="3.40.50.300">
    <property type="entry name" value="P-loop containing nucleotide triphosphate hydrolases"/>
    <property type="match status" value="1"/>
</dbReference>
<evidence type="ECO:0000256" key="1">
    <source>
        <dbReference type="ARBA" id="ARBA00004496"/>
    </source>
</evidence>
<evidence type="ECO:0000256" key="10">
    <source>
        <dbReference type="ARBA" id="ARBA00032441"/>
    </source>
</evidence>
<dbReference type="OrthoDB" id="9815896at2"/>
<comment type="subcellular location">
    <subcellularLocation>
        <location evidence="1">Cytoplasm</location>
    </subcellularLocation>
</comment>
<dbReference type="KEGG" id="sted:SPTER_08560"/>
<evidence type="ECO:0000256" key="3">
    <source>
        <dbReference type="ARBA" id="ARBA00019010"/>
    </source>
</evidence>
<dbReference type="GO" id="GO:0005524">
    <property type="term" value="F:ATP binding"/>
    <property type="evidence" value="ECO:0007669"/>
    <property type="project" value="UniProtKB-KW"/>
</dbReference>
<dbReference type="GO" id="GO:0046872">
    <property type="term" value="F:metal ion binding"/>
    <property type="evidence" value="ECO:0007669"/>
    <property type="project" value="UniProtKB-KW"/>
</dbReference>
<protein>
    <recommendedName>
        <fullName evidence="3">tRNA threonylcarbamoyladenosine biosynthesis protein TsaE</fullName>
    </recommendedName>
    <alternativeName>
        <fullName evidence="10">t(6)A37 threonylcarbamoyladenosine biosynthesis protein TsaE</fullName>
    </alternativeName>
</protein>
<name>A0A517DQE9_9FIRM</name>
<dbReference type="AlphaFoldDB" id="A0A517DQE9"/>
<evidence type="ECO:0000256" key="2">
    <source>
        <dbReference type="ARBA" id="ARBA00007599"/>
    </source>
</evidence>
<dbReference type="PANTHER" id="PTHR33540">
    <property type="entry name" value="TRNA THREONYLCARBAMOYLADENOSINE BIOSYNTHESIS PROTEIN TSAE"/>
    <property type="match status" value="1"/>
</dbReference>
<dbReference type="InterPro" id="IPR027417">
    <property type="entry name" value="P-loop_NTPase"/>
</dbReference>
<comment type="similarity">
    <text evidence="2">Belongs to the TsaE family.</text>
</comment>
<keyword evidence="6" id="KW-0479">Metal-binding</keyword>
<dbReference type="InterPro" id="IPR003442">
    <property type="entry name" value="T6A_TsaE"/>
</dbReference>
<evidence type="ECO:0000256" key="8">
    <source>
        <dbReference type="ARBA" id="ARBA00022840"/>
    </source>
</evidence>
<keyword evidence="7" id="KW-0547">Nucleotide-binding</keyword>
<dbReference type="NCBIfam" id="TIGR00150">
    <property type="entry name" value="T6A_YjeE"/>
    <property type="match status" value="1"/>
</dbReference>
<proteinExistence type="inferred from homology"/>
<accession>A0A517DQE9</accession>
<evidence type="ECO:0000256" key="6">
    <source>
        <dbReference type="ARBA" id="ARBA00022723"/>
    </source>
</evidence>
<evidence type="ECO:0000313" key="12">
    <source>
        <dbReference type="Proteomes" id="UP000320776"/>
    </source>
</evidence>
<evidence type="ECO:0000256" key="4">
    <source>
        <dbReference type="ARBA" id="ARBA00022490"/>
    </source>
</evidence>
<sequence length="164" mass="17804">MLVIKTHSPDETYAFGKNMAKLLKSGDVLCLAGDLGAGKTLLSQGIAAGLTVSAHVTSPTFTVLNVYEGITGSGQELPVYHFDLYRLQHPAELADIGFDYYLGAHGIAIIEWPDKFPEFLPAERLWLTIKAGDGPSERILCLTAVGTRYVELCEELKQIADSCC</sequence>
<dbReference type="Pfam" id="PF02367">
    <property type="entry name" value="TsaE"/>
    <property type="match status" value="1"/>
</dbReference>
<reference evidence="11 12" key="1">
    <citation type="submission" date="2019-02" db="EMBL/GenBank/DDBJ databases">
        <title>Closed genome of Sporomusa termitida DSM 4440.</title>
        <authorList>
            <person name="Poehlein A."/>
            <person name="Daniel R."/>
        </authorList>
    </citation>
    <scope>NUCLEOTIDE SEQUENCE [LARGE SCALE GENOMIC DNA]</scope>
    <source>
        <strain evidence="11 12">DSM 4440</strain>
    </source>
</reference>
<keyword evidence="5" id="KW-0819">tRNA processing</keyword>
<gene>
    <name evidence="11" type="primary">tsaE</name>
    <name evidence="11" type="ORF">SPTER_08560</name>
</gene>
<keyword evidence="9" id="KW-0460">Magnesium</keyword>
<dbReference type="PANTHER" id="PTHR33540:SF2">
    <property type="entry name" value="TRNA THREONYLCARBAMOYLADENOSINE BIOSYNTHESIS PROTEIN TSAE"/>
    <property type="match status" value="1"/>
</dbReference>
<evidence type="ECO:0000256" key="5">
    <source>
        <dbReference type="ARBA" id="ARBA00022694"/>
    </source>
</evidence>
<dbReference type="EMBL" id="CP036259">
    <property type="protein sequence ID" value="QDR79581.1"/>
    <property type="molecule type" value="Genomic_DNA"/>
</dbReference>
<dbReference type="GO" id="GO:0005737">
    <property type="term" value="C:cytoplasm"/>
    <property type="evidence" value="ECO:0007669"/>
    <property type="project" value="UniProtKB-SubCell"/>
</dbReference>